<accession>A0A9W8TPG8</accession>
<comment type="similarity">
    <text evidence="1">Belongs to the ustYa family.</text>
</comment>
<evidence type="ECO:0000313" key="4">
    <source>
        <dbReference type="Proteomes" id="UP001148614"/>
    </source>
</evidence>
<dbReference type="InterPro" id="IPR021765">
    <property type="entry name" value="UstYa-like"/>
</dbReference>
<dbReference type="AlphaFoldDB" id="A0A9W8TPG8"/>
<keyword evidence="4" id="KW-1185">Reference proteome</keyword>
<comment type="caution">
    <text evidence="3">The sequence shown here is derived from an EMBL/GenBank/DDBJ whole genome shotgun (WGS) entry which is preliminary data.</text>
</comment>
<sequence length="223" mass="24984">MHSPSLSPYSEGGSDVVALLPDQDKTPYEGLNEAKSPSTRTLHLGPPAKSAVNYRIETVDGLPDSIFTGSRNAPSDAAWAELLTGSNMIIYPEEAQIMGFQSLELRNRSGSVGSLTVYHELHCIKLIRHWFYYEYYYPNQTKAEYDEALGHVEHCLETLRLSAMCHGDITVRPFEWLRDDTGRVIGPTVKSGALHQCVDWDRLSACKVNTNLDLRDSTKHNND</sequence>
<dbReference type="VEuPathDB" id="FungiDB:F4678DRAFT_436081"/>
<dbReference type="PANTHER" id="PTHR33365:SF7">
    <property type="entry name" value="TAT PATHWAY SIGNAL SEQUENCE"/>
    <property type="match status" value="1"/>
</dbReference>
<dbReference type="EMBL" id="JANPWZ010000153">
    <property type="protein sequence ID" value="KAJ3578932.1"/>
    <property type="molecule type" value="Genomic_DNA"/>
</dbReference>
<reference evidence="3" key="1">
    <citation type="submission" date="2022-07" db="EMBL/GenBank/DDBJ databases">
        <title>Genome Sequence of Xylaria arbuscula.</title>
        <authorList>
            <person name="Buettner E."/>
        </authorList>
    </citation>
    <scope>NUCLEOTIDE SEQUENCE</scope>
    <source>
        <strain evidence="3">VT107</strain>
    </source>
</reference>
<proteinExistence type="inferred from homology"/>
<evidence type="ECO:0000256" key="1">
    <source>
        <dbReference type="ARBA" id="ARBA00035112"/>
    </source>
</evidence>
<organism evidence="3 4">
    <name type="scientific">Xylaria arbuscula</name>
    <dbReference type="NCBI Taxonomy" id="114810"/>
    <lineage>
        <taxon>Eukaryota</taxon>
        <taxon>Fungi</taxon>
        <taxon>Dikarya</taxon>
        <taxon>Ascomycota</taxon>
        <taxon>Pezizomycotina</taxon>
        <taxon>Sordariomycetes</taxon>
        <taxon>Xylariomycetidae</taxon>
        <taxon>Xylariales</taxon>
        <taxon>Xylariaceae</taxon>
        <taxon>Xylaria</taxon>
    </lineage>
</organism>
<gene>
    <name evidence="3" type="ORF">NPX13_g1636</name>
</gene>
<dbReference type="GO" id="GO:0043386">
    <property type="term" value="P:mycotoxin biosynthetic process"/>
    <property type="evidence" value="ECO:0007669"/>
    <property type="project" value="InterPro"/>
</dbReference>
<protein>
    <submittedName>
        <fullName evidence="3">Uncharacterized protein</fullName>
    </submittedName>
</protein>
<name>A0A9W8TPG8_9PEZI</name>
<dbReference type="PANTHER" id="PTHR33365">
    <property type="entry name" value="YALI0B05434P"/>
    <property type="match status" value="1"/>
</dbReference>
<dbReference type="Proteomes" id="UP001148614">
    <property type="component" value="Unassembled WGS sequence"/>
</dbReference>
<evidence type="ECO:0000313" key="3">
    <source>
        <dbReference type="EMBL" id="KAJ3578932.1"/>
    </source>
</evidence>
<evidence type="ECO:0000256" key="2">
    <source>
        <dbReference type="SAM" id="MobiDB-lite"/>
    </source>
</evidence>
<dbReference type="Pfam" id="PF11807">
    <property type="entry name" value="UstYa"/>
    <property type="match status" value="1"/>
</dbReference>
<feature type="region of interest" description="Disordered" evidence="2">
    <location>
        <begin position="24"/>
        <end position="43"/>
    </location>
</feature>